<proteinExistence type="predicted"/>
<evidence type="ECO:0000256" key="1">
    <source>
        <dbReference type="SAM" id="MobiDB-lite"/>
    </source>
</evidence>
<protein>
    <submittedName>
        <fullName evidence="2">Uncharacterized protein</fullName>
    </submittedName>
</protein>
<name>A0A445H702_GLYSO</name>
<keyword evidence="3" id="KW-1185">Reference proteome</keyword>
<accession>A0A445H702</accession>
<feature type="region of interest" description="Disordered" evidence="1">
    <location>
        <begin position="270"/>
        <end position="322"/>
    </location>
</feature>
<reference evidence="2 3" key="1">
    <citation type="submission" date="2018-09" db="EMBL/GenBank/DDBJ databases">
        <title>A high-quality reference genome of wild soybean provides a powerful tool to mine soybean genomes.</title>
        <authorList>
            <person name="Xie M."/>
            <person name="Chung C.Y.L."/>
            <person name="Li M.-W."/>
            <person name="Wong F.-L."/>
            <person name="Chan T.-F."/>
            <person name="Lam H.-M."/>
        </authorList>
    </citation>
    <scope>NUCLEOTIDE SEQUENCE [LARGE SCALE GENOMIC DNA]</scope>
    <source>
        <strain evidence="3">cv. W05</strain>
        <tissue evidence="2">Hypocotyl of etiolated seedlings</tissue>
    </source>
</reference>
<dbReference type="AlphaFoldDB" id="A0A445H702"/>
<gene>
    <name evidence="2" type="ORF">D0Y65_038962</name>
</gene>
<dbReference type="Proteomes" id="UP000289340">
    <property type="component" value="Chromosome 14"/>
</dbReference>
<evidence type="ECO:0000313" key="2">
    <source>
        <dbReference type="EMBL" id="RZB69403.1"/>
    </source>
</evidence>
<feature type="region of interest" description="Disordered" evidence="1">
    <location>
        <begin position="347"/>
        <end position="366"/>
    </location>
</feature>
<feature type="non-terminal residue" evidence="2">
    <location>
        <position position="1"/>
    </location>
</feature>
<sequence>DIPTHLKLRVPNPLIPLPKRINCILPVQSPALPYASDFVWKFKPSTNETLDSQSTEEDAAGLVAPLSAQNQVGLILGETSSQIQQQNLARNYDPFTNQLLNDPPVFQGLAISNENHTRSQVDEIARVNMGKANTQIMTSERSTLPPLQDDHTNNSHEAWNSRYTQSQSQVAMPNGYREGVDGPVQLYRLEQPMSIQTHQIALDNTNRVTTQLERAILPKSSSARAPPNLILNIGNQNVTPMVSSIGTSNVIIPMAMPNPRQNLQIERELRREEPNEVARNFRLREGQAERPLGNQRLEIGEGSSSKRRRTNSLPRQGPNTGLALQLPNNAPAWQGPNTGLALQLPNNAPEIQGPQNQNNNPGNQVEIRGNSLYDPIFETLGLAVDPHIRLFEAQNGQAEKGYYMFK</sequence>
<dbReference type="EMBL" id="QZWG01000014">
    <property type="protein sequence ID" value="RZB69403.1"/>
    <property type="molecule type" value="Genomic_DNA"/>
</dbReference>
<feature type="compositionally biased region" description="Low complexity" evidence="1">
    <location>
        <begin position="352"/>
        <end position="364"/>
    </location>
</feature>
<comment type="caution">
    <text evidence="2">The sequence shown here is derived from an EMBL/GenBank/DDBJ whole genome shotgun (WGS) entry which is preliminary data.</text>
</comment>
<evidence type="ECO:0000313" key="3">
    <source>
        <dbReference type="Proteomes" id="UP000289340"/>
    </source>
</evidence>
<organism evidence="2 3">
    <name type="scientific">Glycine soja</name>
    <name type="common">Wild soybean</name>
    <dbReference type="NCBI Taxonomy" id="3848"/>
    <lineage>
        <taxon>Eukaryota</taxon>
        <taxon>Viridiplantae</taxon>
        <taxon>Streptophyta</taxon>
        <taxon>Embryophyta</taxon>
        <taxon>Tracheophyta</taxon>
        <taxon>Spermatophyta</taxon>
        <taxon>Magnoliopsida</taxon>
        <taxon>eudicotyledons</taxon>
        <taxon>Gunneridae</taxon>
        <taxon>Pentapetalae</taxon>
        <taxon>rosids</taxon>
        <taxon>fabids</taxon>
        <taxon>Fabales</taxon>
        <taxon>Fabaceae</taxon>
        <taxon>Papilionoideae</taxon>
        <taxon>50 kb inversion clade</taxon>
        <taxon>NPAAA clade</taxon>
        <taxon>indigoferoid/millettioid clade</taxon>
        <taxon>Phaseoleae</taxon>
        <taxon>Glycine</taxon>
        <taxon>Glycine subgen. Soja</taxon>
    </lineage>
</organism>